<reference evidence="6 7" key="1">
    <citation type="submission" date="2019-11" db="EMBL/GenBank/DDBJ databases">
        <title>Whole genome sequence of Oryza granulata.</title>
        <authorList>
            <person name="Li W."/>
        </authorList>
    </citation>
    <scope>NUCLEOTIDE SEQUENCE [LARGE SCALE GENOMIC DNA]</scope>
    <source>
        <strain evidence="7">cv. Menghai</strain>
        <tissue evidence="6">Leaf</tissue>
    </source>
</reference>
<dbReference type="PANTHER" id="PTHR46287">
    <property type="entry name" value="BTB/POZ AND TAZ DOMAIN-CONTAINING PROTEIN 3-RELATED"/>
    <property type="match status" value="1"/>
</dbReference>
<dbReference type="GO" id="GO:0008270">
    <property type="term" value="F:zinc ion binding"/>
    <property type="evidence" value="ECO:0007669"/>
    <property type="project" value="UniProtKB-KW"/>
</dbReference>
<feature type="domain" description="TAZ-type" evidence="5">
    <location>
        <begin position="1"/>
        <end position="85"/>
    </location>
</feature>
<dbReference type="SUPFAM" id="SSF57933">
    <property type="entry name" value="TAZ domain"/>
    <property type="match status" value="1"/>
</dbReference>
<keyword evidence="4" id="KW-0862">Zinc</keyword>
<dbReference type="InterPro" id="IPR035898">
    <property type="entry name" value="TAZ_dom_sf"/>
</dbReference>
<evidence type="ECO:0000256" key="3">
    <source>
        <dbReference type="ARBA" id="ARBA00022786"/>
    </source>
</evidence>
<comment type="caution">
    <text evidence="6">The sequence shown here is derived from an EMBL/GenBank/DDBJ whole genome shotgun (WGS) entry which is preliminary data.</text>
</comment>
<evidence type="ECO:0000256" key="4">
    <source>
        <dbReference type="ARBA" id="ARBA00022833"/>
    </source>
</evidence>
<dbReference type="Gene3D" id="1.20.1020.10">
    <property type="entry name" value="TAZ domain"/>
    <property type="match status" value="1"/>
</dbReference>
<protein>
    <recommendedName>
        <fullName evidence="5">TAZ-type domain-containing protein</fullName>
    </recommendedName>
</protein>
<evidence type="ECO:0000313" key="6">
    <source>
        <dbReference type="EMBL" id="KAF0929415.1"/>
    </source>
</evidence>
<dbReference type="Proteomes" id="UP000479710">
    <property type="component" value="Unassembled WGS sequence"/>
</dbReference>
<evidence type="ECO:0000256" key="1">
    <source>
        <dbReference type="ARBA" id="ARBA00022723"/>
    </source>
</evidence>
<evidence type="ECO:0000259" key="5">
    <source>
        <dbReference type="SMART" id="SM00551"/>
    </source>
</evidence>
<dbReference type="PANTHER" id="PTHR46287:SF5">
    <property type="entry name" value="OS02G0596700 PROTEIN"/>
    <property type="match status" value="1"/>
</dbReference>
<proteinExistence type="predicted"/>
<evidence type="ECO:0000256" key="2">
    <source>
        <dbReference type="ARBA" id="ARBA00022771"/>
    </source>
</evidence>
<sequence>MGALDHVFTDGSPCTGECCVGASRGDGSACTHRRGLLQLARHFAGCGSSAAGGCTHCRRFFQLLRLHSSVCDRSDDDSCSVPLCRYFKANVEEDKVDKTWKLLVKKVKRAMVMSAWANRQVPAPEIVQKSWAKILSGKKVLLYKDSNLGGHSAAEFLLQIFGRRKY</sequence>
<dbReference type="InterPro" id="IPR044513">
    <property type="entry name" value="BT1/2/3/4/5"/>
</dbReference>
<keyword evidence="3" id="KW-0833">Ubl conjugation pathway</keyword>
<evidence type="ECO:0000313" key="7">
    <source>
        <dbReference type="Proteomes" id="UP000479710"/>
    </source>
</evidence>
<keyword evidence="2" id="KW-0863">Zinc-finger</keyword>
<dbReference type="SMART" id="SM00551">
    <property type="entry name" value="ZnF_TAZ"/>
    <property type="match status" value="1"/>
</dbReference>
<dbReference type="OrthoDB" id="680568at2759"/>
<name>A0A6G1EXT1_9ORYZ</name>
<dbReference type="GO" id="GO:0005634">
    <property type="term" value="C:nucleus"/>
    <property type="evidence" value="ECO:0007669"/>
    <property type="project" value="TreeGrafter"/>
</dbReference>
<keyword evidence="7" id="KW-1185">Reference proteome</keyword>
<dbReference type="AlphaFoldDB" id="A0A6G1EXT1"/>
<keyword evidence="1" id="KW-0479">Metal-binding</keyword>
<accession>A0A6G1EXT1</accession>
<dbReference type="InterPro" id="IPR000197">
    <property type="entry name" value="Znf_TAZ"/>
</dbReference>
<dbReference type="EMBL" id="SPHZ02000002">
    <property type="protein sequence ID" value="KAF0929415.1"/>
    <property type="molecule type" value="Genomic_DNA"/>
</dbReference>
<organism evidence="6 7">
    <name type="scientific">Oryza meyeriana var. granulata</name>
    <dbReference type="NCBI Taxonomy" id="110450"/>
    <lineage>
        <taxon>Eukaryota</taxon>
        <taxon>Viridiplantae</taxon>
        <taxon>Streptophyta</taxon>
        <taxon>Embryophyta</taxon>
        <taxon>Tracheophyta</taxon>
        <taxon>Spermatophyta</taxon>
        <taxon>Magnoliopsida</taxon>
        <taxon>Liliopsida</taxon>
        <taxon>Poales</taxon>
        <taxon>Poaceae</taxon>
        <taxon>BOP clade</taxon>
        <taxon>Oryzoideae</taxon>
        <taxon>Oryzeae</taxon>
        <taxon>Oryzinae</taxon>
        <taxon>Oryza</taxon>
        <taxon>Oryza meyeriana</taxon>
    </lineage>
</organism>
<gene>
    <name evidence="6" type="ORF">E2562_021428</name>
</gene>
<dbReference type="GO" id="GO:0006950">
    <property type="term" value="P:response to stress"/>
    <property type="evidence" value="ECO:0007669"/>
    <property type="project" value="UniProtKB-ARBA"/>
</dbReference>